<keyword evidence="1" id="KW-0812">Transmembrane</keyword>
<evidence type="ECO:0000313" key="3">
    <source>
        <dbReference type="Proteomes" id="UP000714618"/>
    </source>
</evidence>
<dbReference type="PANTHER" id="PTHR37544:SF1">
    <property type="entry name" value="PHOSPHORIBOSYLAMINOIMIDAZOLE-SUCCINOCARBOXAMIDE SYNTHASE"/>
    <property type="match status" value="1"/>
</dbReference>
<dbReference type="OrthoDB" id="3912677at2759"/>
<accession>A0A9N8JCV2</accession>
<dbReference type="AlphaFoldDB" id="A0A9N8JCV2"/>
<feature type="transmembrane region" description="Helical" evidence="1">
    <location>
        <begin position="139"/>
        <end position="158"/>
    </location>
</feature>
<name>A0A9N8JCV2_9PEZI</name>
<dbReference type="EMBL" id="CAIJEO010000002">
    <property type="protein sequence ID" value="CAD0085539.1"/>
    <property type="molecule type" value="Genomic_DNA"/>
</dbReference>
<evidence type="ECO:0000313" key="2">
    <source>
        <dbReference type="EMBL" id="CAD0085539.1"/>
    </source>
</evidence>
<proteinExistence type="predicted"/>
<keyword evidence="3" id="KW-1185">Reference proteome</keyword>
<keyword evidence="1" id="KW-1133">Transmembrane helix</keyword>
<organism evidence="2 3">
    <name type="scientific">Aureobasidium mustum</name>
    <dbReference type="NCBI Taxonomy" id="2773714"/>
    <lineage>
        <taxon>Eukaryota</taxon>
        <taxon>Fungi</taxon>
        <taxon>Dikarya</taxon>
        <taxon>Ascomycota</taxon>
        <taxon>Pezizomycotina</taxon>
        <taxon>Dothideomycetes</taxon>
        <taxon>Dothideomycetidae</taxon>
        <taxon>Dothideales</taxon>
        <taxon>Saccotheciaceae</taxon>
        <taxon>Aureobasidium</taxon>
    </lineage>
</organism>
<feature type="transmembrane region" description="Helical" evidence="1">
    <location>
        <begin position="443"/>
        <end position="466"/>
    </location>
</feature>
<feature type="transmembrane region" description="Helical" evidence="1">
    <location>
        <begin position="100"/>
        <end position="119"/>
    </location>
</feature>
<keyword evidence="1" id="KW-0472">Membrane</keyword>
<gene>
    <name evidence="2" type="ORF">AWRI4233_LOCUS254</name>
</gene>
<evidence type="ECO:0000256" key="1">
    <source>
        <dbReference type="SAM" id="Phobius"/>
    </source>
</evidence>
<reference evidence="2" key="1">
    <citation type="submission" date="2020-06" db="EMBL/GenBank/DDBJ databases">
        <authorList>
            <person name="Onetto C."/>
        </authorList>
    </citation>
    <scope>NUCLEOTIDE SEQUENCE</scope>
</reference>
<sequence>MAVSEEVIELSRLLDSRFATEEVSLDDRGSQSHSATTSLYPADRTTIESIQNLELSDANDDNNHASSIAKGHDISVHPLAGEENSDYHRTYHAPWALRRLHLLCLVVVLVLMIIALEVTQYISNKNQGLATTTQRIHYLWTYGPTAVFSVLAIFWGALEYQTKVMMPWKLMVGSQVSKTANVSVFLSNLDCHPGHVANVTMLAQDDNWQLVANLSDSVCTTNLVDIGTRYDTGNATVDGSWKTVGAASLQRCQESANFDSGSLVLTFAQAIKPKKKPPAFYDKGKTEQLPMGSFEFNATVLFCKPTNNMEKALVTTNSSDAILDVADGYSTSRLNLSSWDMALAFNNTVSSASKSFTNRDDLNLAAGMAPYDTYFKILQAISPGAEAKYLDSEILEADSRRLVTAVWAQIANQHLLSNAAKGDTGTYRTSLPRCLSSVRFGRWAVLSVSLSTLLSPFLTIIVSGLFEERPVPQYQTLSTNAVDNLTRFDDSTYQDCEQLGWDQATLNAANLLIQDVIPFPEGTFDNYIYPLMTDISGNTSMTGVFNASSFSAVTPGYHPHTVCQAMDPSQFQYTLSSDGSNNGPNWPTKPYNYYLNFTHPDLTGCDCSAPQFPDTYCAASELLSLGMELSPNNTIFQETMDIGYAFPVGWMSPEGWPNSSALVHSHRQCPNMTMIYGDWDSRSNSSLDLRGVACYYNMEQAQLNTSYAFPQQSVTGVYPVEPSSLVQADPSCWPFSLYSINDYLANNASASYDSLFMAASNGSDEQTLFTPYNADAFASRIGQIYNTFLAQYFSLNLRNTNFTAGVPQVPMTLVDNHRQRLFPKPAFYKYSRRAAWHHLGMHSDCACPFDSKELLPKDPCSIAAQASLFADSEFIDLIPPGAESLSDEKLAETTPFKDHLFSLGWWEKEGGEKRTFGVDVGQAVSMGQGDTRWTRIKRLLGV</sequence>
<comment type="caution">
    <text evidence="2">The sequence shown here is derived from an EMBL/GenBank/DDBJ whole genome shotgun (WGS) entry which is preliminary data.</text>
</comment>
<dbReference type="Proteomes" id="UP000714618">
    <property type="component" value="Unassembled WGS sequence"/>
</dbReference>
<dbReference type="InterPro" id="IPR021840">
    <property type="entry name" value="DUF3433"/>
</dbReference>
<protein>
    <submittedName>
        <fullName evidence="2">Uncharacterized protein</fullName>
    </submittedName>
</protein>
<dbReference type="Pfam" id="PF11915">
    <property type="entry name" value="DUF3433"/>
    <property type="match status" value="1"/>
</dbReference>
<dbReference type="PANTHER" id="PTHR37544">
    <property type="entry name" value="SPRAY-RELATED"/>
    <property type="match status" value="1"/>
</dbReference>